<name>A0A3N0AI19_9ACTN</name>
<evidence type="ECO:0000256" key="1">
    <source>
        <dbReference type="HAMAP-Rule" id="MF_01966"/>
    </source>
</evidence>
<dbReference type="OrthoDB" id="9799921at2"/>
<evidence type="ECO:0000256" key="2">
    <source>
        <dbReference type="SAM" id="MobiDB-lite"/>
    </source>
</evidence>
<protein>
    <recommendedName>
        <fullName evidence="1">NAD(P)H-hydrate epimerase</fullName>
        <ecNumber evidence="1">5.1.99.6</ecNumber>
    </recommendedName>
    <alternativeName>
        <fullName evidence="1">NAD(P)HX epimerase</fullName>
    </alternativeName>
</protein>
<proteinExistence type="inferred from homology"/>
<dbReference type="SUPFAM" id="SSF52141">
    <property type="entry name" value="Uracil-DNA glycosylase-like"/>
    <property type="match status" value="1"/>
</dbReference>
<feature type="domain" description="YjeF N-terminal" evidence="3">
    <location>
        <begin position="177"/>
        <end position="398"/>
    </location>
</feature>
<dbReference type="HAMAP" id="MF_01966">
    <property type="entry name" value="NADHX_epimerase"/>
    <property type="match status" value="1"/>
</dbReference>
<keyword evidence="5" id="KW-1185">Reference proteome</keyword>
<dbReference type="EC" id="5.1.99.6" evidence="1"/>
<keyword evidence="1" id="KW-0547">Nucleotide-binding</keyword>
<dbReference type="Gene3D" id="3.40.50.10260">
    <property type="entry name" value="YjeF N-terminal domain"/>
    <property type="match status" value="1"/>
</dbReference>
<evidence type="ECO:0000259" key="3">
    <source>
        <dbReference type="PROSITE" id="PS51385"/>
    </source>
</evidence>
<dbReference type="PROSITE" id="PS51385">
    <property type="entry name" value="YJEF_N"/>
    <property type="match status" value="1"/>
</dbReference>
<dbReference type="Gene3D" id="3.40.470.10">
    <property type="entry name" value="Uracil-DNA glycosylase-like domain"/>
    <property type="match status" value="1"/>
</dbReference>
<dbReference type="CDD" id="cd10032">
    <property type="entry name" value="UDG-F6_HDG"/>
    <property type="match status" value="1"/>
</dbReference>
<dbReference type="GO" id="GO:0000166">
    <property type="term" value="F:nucleotide binding"/>
    <property type="evidence" value="ECO:0007669"/>
    <property type="project" value="UniProtKB-KW"/>
</dbReference>
<keyword evidence="1" id="KW-0413">Isomerase</keyword>
<comment type="cofactor">
    <cofactor evidence="1">
        <name>K(+)</name>
        <dbReference type="ChEBI" id="CHEBI:29103"/>
    </cofactor>
    <text evidence="1">Binds 1 potassium ion per subunit.</text>
</comment>
<dbReference type="SMART" id="SM00987">
    <property type="entry name" value="UreE_C"/>
    <property type="match status" value="1"/>
</dbReference>
<dbReference type="RefSeq" id="WP_123197545.1">
    <property type="nucleotide sequence ID" value="NZ_QICB01000001.1"/>
</dbReference>
<evidence type="ECO:0000313" key="4">
    <source>
        <dbReference type="EMBL" id="RNL21705.1"/>
    </source>
</evidence>
<keyword evidence="1" id="KW-0479">Metal-binding</keyword>
<dbReference type="NCBIfam" id="TIGR04274">
    <property type="entry name" value="hypoxanDNAglyco"/>
    <property type="match status" value="1"/>
</dbReference>
<dbReference type="GO" id="GO:0046872">
    <property type="term" value="F:metal ion binding"/>
    <property type="evidence" value="ECO:0007669"/>
    <property type="project" value="UniProtKB-KW"/>
</dbReference>
<dbReference type="EMBL" id="QICB01000001">
    <property type="protein sequence ID" value="RNL21705.1"/>
    <property type="molecule type" value="Genomic_DNA"/>
</dbReference>
<feature type="binding site" evidence="1">
    <location>
        <position position="341"/>
    </location>
    <ligand>
        <name>(6S)-NADPHX</name>
        <dbReference type="ChEBI" id="CHEBI:64076"/>
    </ligand>
</feature>
<dbReference type="Pfam" id="PF03853">
    <property type="entry name" value="YjeF_N"/>
    <property type="match status" value="1"/>
</dbReference>
<dbReference type="InterPro" id="IPR004443">
    <property type="entry name" value="YjeF_N_dom"/>
</dbReference>
<dbReference type="InterPro" id="IPR005122">
    <property type="entry name" value="Uracil-DNA_glycosylase-like"/>
</dbReference>
<accession>A0A3N0AI19</accession>
<keyword evidence="1" id="KW-0520">NAD</keyword>
<comment type="catalytic activity">
    <reaction evidence="1">
        <text>(6R)-NADHX = (6S)-NADHX</text>
        <dbReference type="Rhea" id="RHEA:32215"/>
        <dbReference type="ChEBI" id="CHEBI:64074"/>
        <dbReference type="ChEBI" id="CHEBI:64075"/>
        <dbReference type="EC" id="5.1.99.6"/>
    </reaction>
</comment>
<dbReference type="NCBIfam" id="TIGR00197">
    <property type="entry name" value="yjeF_nterm"/>
    <property type="match status" value="1"/>
</dbReference>
<keyword evidence="1" id="KW-0630">Potassium</keyword>
<dbReference type="SUPFAM" id="SSF64153">
    <property type="entry name" value="YjeF N-terminal domain-like"/>
    <property type="match status" value="1"/>
</dbReference>
<dbReference type="SMART" id="SM00986">
    <property type="entry name" value="UDG"/>
    <property type="match status" value="1"/>
</dbReference>
<feature type="binding site" evidence="1">
    <location>
        <position position="230"/>
    </location>
    <ligand>
        <name>K(+)</name>
        <dbReference type="ChEBI" id="CHEBI:29103"/>
    </ligand>
</feature>
<evidence type="ECO:0000313" key="5">
    <source>
        <dbReference type="Proteomes" id="UP000267368"/>
    </source>
</evidence>
<dbReference type="InterPro" id="IPR036652">
    <property type="entry name" value="YjeF_N_dom_sf"/>
</dbReference>
<comment type="catalytic activity">
    <reaction evidence="1">
        <text>(6R)-NADPHX = (6S)-NADPHX</text>
        <dbReference type="Rhea" id="RHEA:32227"/>
        <dbReference type="ChEBI" id="CHEBI:64076"/>
        <dbReference type="ChEBI" id="CHEBI:64077"/>
        <dbReference type="EC" id="5.1.99.6"/>
    </reaction>
</comment>
<dbReference type="InterPro" id="IPR026353">
    <property type="entry name" value="Hypoxan-DNA_Glyclase"/>
</dbReference>
<dbReference type="GO" id="GO:0052856">
    <property type="term" value="F:NAD(P)HX epimerase activity"/>
    <property type="evidence" value="ECO:0007669"/>
    <property type="project" value="UniProtKB-UniRule"/>
</dbReference>
<dbReference type="InterPro" id="IPR036895">
    <property type="entry name" value="Uracil-DNA_glycosylase-like_sf"/>
</dbReference>
<keyword evidence="1" id="KW-0521">NADP</keyword>
<comment type="caution">
    <text evidence="4">The sequence shown here is derived from an EMBL/GenBank/DDBJ whole genome shotgun (WGS) entry which is preliminary data.</text>
</comment>
<feature type="region of interest" description="Disordered" evidence="2">
    <location>
        <begin position="436"/>
        <end position="465"/>
    </location>
</feature>
<dbReference type="Pfam" id="PF03167">
    <property type="entry name" value="UDG"/>
    <property type="match status" value="1"/>
</dbReference>
<comment type="function">
    <text evidence="1">Catalyzes the epimerization of the S- and R-forms of NAD(P)HX, a damaged form of NAD(P)H that is a result of enzymatic or heat-dependent hydration. This is a prerequisite for the S-specific NAD(P)H-hydrate dehydratase to allow the repair of both epimers of NAD(P)HX.</text>
</comment>
<gene>
    <name evidence="1" type="primary">nnrE</name>
    <name evidence="4" type="ORF">DMP07_02425</name>
</gene>
<comment type="caution">
    <text evidence="1">Lacks conserved residue(s) required for the propagation of feature annotation.</text>
</comment>
<organism evidence="4 5">
    <name type="scientific">Slackia faecicanis</name>
    <dbReference type="NCBI Taxonomy" id="255723"/>
    <lineage>
        <taxon>Bacteria</taxon>
        <taxon>Bacillati</taxon>
        <taxon>Actinomycetota</taxon>
        <taxon>Coriobacteriia</taxon>
        <taxon>Eggerthellales</taxon>
        <taxon>Eggerthellaceae</taxon>
        <taxon>Slackia</taxon>
    </lineage>
</organism>
<comment type="similarity">
    <text evidence="1">Belongs to the NnrE/AIBP family.</text>
</comment>
<feature type="binding site" evidence="1">
    <location>
        <position position="304"/>
    </location>
    <ligand>
        <name>K(+)</name>
        <dbReference type="ChEBI" id="CHEBI:29103"/>
    </ligand>
</feature>
<reference evidence="5" key="1">
    <citation type="submission" date="2018-05" db="EMBL/GenBank/DDBJ databases">
        <title>Genome Sequencing of selected type strains of the family Eggerthellaceae.</title>
        <authorList>
            <person name="Danylec N."/>
            <person name="Stoll D.A."/>
            <person name="Doetsch A."/>
            <person name="Huch M."/>
        </authorList>
    </citation>
    <scope>NUCLEOTIDE SEQUENCE [LARGE SCALE GENOMIC DNA]</scope>
    <source>
        <strain evidence="5">DSM 17537</strain>
    </source>
</reference>
<feature type="binding site" evidence="1">
    <location>
        <position position="344"/>
    </location>
    <ligand>
        <name>K(+)</name>
        <dbReference type="ChEBI" id="CHEBI:29103"/>
    </ligand>
</feature>
<feature type="binding site" evidence="1">
    <location>
        <begin position="229"/>
        <end position="233"/>
    </location>
    <ligand>
        <name>(6S)-NADPHX</name>
        <dbReference type="ChEBI" id="CHEBI:64076"/>
    </ligand>
</feature>
<sequence length="465" mass="49595">MPEHVVHGIDPVFDRNSRVLVLGSIPSPKSREEGFFYGHPRNRFWQVLAAAFDEPAPATIEDKRDLLLRRHIALWDVVASCDIEGASDASIRNAKPNDLDRIFSTADIEAVFATGAKAGELYARLCEKRFGKPCTTLPSTSPANAKESVESLTKAYAAALLEHLNPFEPPVLDVKRVVELERRIEDAGTPLSTLMRRAGRALAHKARAVAEAAGCGADARFAILCGNGNNGGDGWVAARVLTEEGFGVDVICATTPADITAHPARAAALEAQRVLEGRPNARIVARPDAAAFKAALARAHVAIDALLGTGFEHDTVRAPFDGWIEAVCDARSRGLRVVAADVPSGMNAQTGKAARPCIKADATVTMIASKPGLATPYAFAFCGETSIASIAYIEPLLADASRGAEQAEYASACVENDAAPSPAKAAKRDANAEFLRAEAEDDDGYDPYSDRKPEPEPLFQSDPWS</sequence>
<dbReference type="AlphaFoldDB" id="A0A3N0AI19"/>
<dbReference type="Proteomes" id="UP000267368">
    <property type="component" value="Unassembled WGS sequence"/>
</dbReference>